<proteinExistence type="predicted"/>
<reference evidence="3 4" key="1">
    <citation type="submission" date="2018-10" db="EMBL/GenBank/DDBJ databases">
        <title>Genomic Encyclopedia of Type Strains, Phase IV (KMG-IV): sequencing the most valuable type-strain genomes for metagenomic binning, comparative biology and taxonomic classification.</title>
        <authorList>
            <person name="Goeker M."/>
        </authorList>
    </citation>
    <scope>NUCLEOTIDE SEQUENCE [LARGE SCALE GENOMIC DNA]</scope>
    <source>
        <strain evidence="3 4">DSM 22228</strain>
    </source>
</reference>
<feature type="domain" description="Anti-CBASS protein Acb1-like N-terminal" evidence="2">
    <location>
        <begin position="108"/>
        <end position="470"/>
    </location>
</feature>
<protein>
    <recommendedName>
        <fullName evidence="2">Anti-CBASS protein Acb1-like N-terminal domain-containing protein</fullName>
    </recommendedName>
</protein>
<dbReference type="Proteomes" id="UP000278542">
    <property type="component" value="Unassembled WGS sequence"/>
</dbReference>
<dbReference type="RefSeq" id="WP_121144222.1">
    <property type="nucleotide sequence ID" value="NZ_RBWY01000001.1"/>
</dbReference>
<name>A0A495RIT1_9GAMM</name>
<organism evidence="3 4">
    <name type="scientific">Orbus hercynius</name>
    <dbReference type="NCBI Taxonomy" id="593135"/>
    <lineage>
        <taxon>Bacteria</taxon>
        <taxon>Pseudomonadati</taxon>
        <taxon>Pseudomonadota</taxon>
        <taxon>Gammaproteobacteria</taxon>
        <taxon>Orbales</taxon>
        <taxon>Orbaceae</taxon>
        <taxon>Orbus</taxon>
    </lineage>
</organism>
<evidence type="ECO:0000313" key="4">
    <source>
        <dbReference type="Proteomes" id="UP000278542"/>
    </source>
</evidence>
<evidence type="ECO:0000259" key="2">
    <source>
        <dbReference type="Pfam" id="PF06381"/>
    </source>
</evidence>
<sequence length="522" mass="58601">MSKKKKRLNSRVTPAPKTDSTKKNNNTDIFRIAVEQLINEQQNKISVSEIIKPYRPPSYVVPEGGEKHSHQLANDGAYTNMQYVIDGAIGYNGVVFKGYPHYAQLYNMPEFRKIIEVMSTEMTRKWIELKYTGDDEEVKDDISEKINKIKKELSRLNVQTRFGELIAHNFIYGRGQLYINLKMPKGTGLVLDDPMELKAALSLSKTKIPEDGIVSLNLIEPIQTTAAALNTIDPLKEDYYQPTTWYVAGKEVHKDRLITLITNEVATFLKPAFNYGGLSLLQLVEPTVNNWLTVRDSGKDLVKGSNVFALKTDMQTLLASGDCSPDDLVRAATDLNYRAKLFTKIKSTNGVMLLDYEKEELSNINVSMAGIAEMITKYQEQPSQVTGIPVVKLTGNTPSGLNASSEGEIQVFYDMIAALKEAYIREPLQYIINIVQISLFGVVDDSITFDFIPMQELTEKEKAEIEAIETATLGELVDRGVVADTEARTILKNNGNPAYASLEDIEREEDEKEPENPEDKFD</sequence>
<accession>A0A495RIT1</accession>
<feature type="region of interest" description="Disordered" evidence="1">
    <location>
        <begin position="1"/>
        <end position="24"/>
    </location>
</feature>
<dbReference type="InterPro" id="IPR024459">
    <property type="entry name" value="Acb1-like_N"/>
</dbReference>
<dbReference type="EMBL" id="RBWY01000001">
    <property type="protein sequence ID" value="RKS87321.1"/>
    <property type="molecule type" value="Genomic_DNA"/>
</dbReference>
<keyword evidence="4" id="KW-1185">Reference proteome</keyword>
<evidence type="ECO:0000313" key="3">
    <source>
        <dbReference type="EMBL" id="RKS87321.1"/>
    </source>
</evidence>
<dbReference type="OrthoDB" id="2019396at2"/>
<comment type="caution">
    <text evidence="3">The sequence shown here is derived from an EMBL/GenBank/DDBJ whole genome shotgun (WGS) entry which is preliminary data.</text>
</comment>
<evidence type="ECO:0000256" key="1">
    <source>
        <dbReference type="SAM" id="MobiDB-lite"/>
    </source>
</evidence>
<gene>
    <name evidence="3" type="ORF">DES39_0541</name>
</gene>
<dbReference type="AlphaFoldDB" id="A0A495RIT1"/>
<dbReference type="Pfam" id="PF06381">
    <property type="entry name" value="Phage_portal_3"/>
    <property type="match status" value="1"/>
</dbReference>
<feature type="region of interest" description="Disordered" evidence="1">
    <location>
        <begin position="493"/>
        <end position="522"/>
    </location>
</feature>
<feature type="compositionally biased region" description="Acidic residues" evidence="1">
    <location>
        <begin position="503"/>
        <end position="513"/>
    </location>
</feature>